<dbReference type="GO" id="GO:0005680">
    <property type="term" value="C:anaphase-promoting complex"/>
    <property type="evidence" value="ECO:0007669"/>
    <property type="project" value="InterPro"/>
</dbReference>
<comment type="function">
    <text evidence="8">Component of the anaphase promoting complex/cyclosome (APC/C), a cell cycle-regulated E3 ubiquitin ligase that controls progression through mitosis and the G1 phase of the cell cycle. The APC/C complex acts by mediating ubiquitination and subsequent degradation of target proteins: it mainly mediates the formation of 'Lys-11'-linked polyubiquitin chains and, to a lower extent, the formation of 'Lys-48'- and 'Lys-63'-linked polyubiquitin chains. The APC/C complex catalyzes assembly of branched 'Lys-11'-/'Lys-48'-linked branched ubiquitin chains on target proteins.</text>
</comment>
<evidence type="ECO:0000256" key="6">
    <source>
        <dbReference type="ARBA" id="ARBA00023306"/>
    </source>
</evidence>
<dbReference type="SUPFAM" id="SSF48452">
    <property type="entry name" value="TPR-like"/>
    <property type="match status" value="1"/>
</dbReference>
<evidence type="ECO:0000259" key="9">
    <source>
        <dbReference type="Pfam" id="PF12862"/>
    </source>
</evidence>
<evidence type="ECO:0000313" key="10">
    <source>
        <dbReference type="EMBL" id="KAF3445012.1"/>
    </source>
</evidence>
<protein>
    <recommendedName>
        <fullName evidence="2">Anaphase-promoting complex subunit 5</fullName>
    </recommendedName>
    <alternativeName>
        <fullName evidence="7">Cyclosome subunit 5</fullName>
    </alternativeName>
</protein>
<comment type="caution">
    <text evidence="10">The sequence shown here is derived from an EMBL/GenBank/DDBJ whole genome shotgun (WGS) entry which is preliminary data.</text>
</comment>
<keyword evidence="3" id="KW-0132">Cell division</keyword>
<dbReference type="CDD" id="cd16270">
    <property type="entry name" value="Apc5_N"/>
    <property type="match status" value="1"/>
</dbReference>
<keyword evidence="11" id="KW-1185">Reference proteome</keyword>
<evidence type="ECO:0000256" key="1">
    <source>
        <dbReference type="ARBA" id="ARBA00007450"/>
    </source>
</evidence>
<dbReference type="GO" id="GO:0051301">
    <property type="term" value="P:cell division"/>
    <property type="evidence" value="ECO:0007669"/>
    <property type="project" value="UniProtKB-KW"/>
</dbReference>
<dbReference type="EMBL" id="VOIH02000006">
    <property type="protein sequence ID" value="KAF3445012.1"/>
    <property type="molecule type" value="Genomic_DNA"/>
</dbReference>
<comment type="similarity">
    <text evidence="1">Belongs to the APC5 family.</text>
</comment>
<keyword evidence="4" id="KW-0498">Mitosis</keyword>
<dbReference type="PANTHER" id="PTHR12830">
    <property type="entry name" value="ANAPHASE-PROMOTING COMPLEX SUBUNIT 5"/>
    <property type="match status" value="1"/>
</dbReference>
<keyword evidence="5" id="KW-0833">Ubl conjugation pathway</keyword>
<feature type="domain" description="Anaphase-promoting complex subunit 5" evidence="9">
    <location>
        <begin position="322"/>
        <end position="423"/>
    </location>
</feature>
<sequence length="922" mass="102025">MAGVLKPPGAFAVTPHKVSVCILLQIYAPPAQISVPFPFSSVAQHNRLGLFLLTLTKSCDDIFEPKLDELINQLREIGGLLNHWLTDHLTSKLSSLSSPDDLFNFFSDMRGILGGPDSGVMEEDQVILDPSSNLGMFLRRCLLAFNLLSFEGVCHLLTNLGIYCKEALSNCPPYEAPHLDDSSNDSEVLSQYENMDLENFVFEKVTEEIEARDRASKRVPFHLHVPKTLLGLVEDFEVLVDPKSKHIDKGREVSQYTNPPSNALTDIDPNSGMFLRTNWQIQGFLHEQADAIERHGGSFSLNAFELILKHLQKLAPELHRVHYLRYLNSLYHDDYFAALENLHCYFDYSAGIEGFDFVPPAFGYNNLGRYEIALLCLGMMHFHFGHPKEALEVLTEAVHVSQQQSNDTCLAYTLAAICNLLSETGISSTTGILGSSFSPLTSIGISLSVQQQLFVLLRGSLKRAENLKLKRLVASNHLAMARFNLTHVQRPLLSFGPKASMKLRTSPINVCKELRLSSQLISEFCTETSIMTNDGDFSTAWLKNLHKPMGSQVLTQESGSGSNFSAFQCCARPSSIPGSVLQLVGSSYLLRATAWEIYGSSSLAKTNALVYATCFADVSSTSDAALAYVKLIQHLAIFKGYKEAFAALRIAEEKFLTVSKSRILLLKLQLLHERALHRGHLKFSQQVCDELGVLASSVSGVDMELKTEASLRRARTLLAANQFSEAAAVAHSLFCMCYKFNLQVENATTLLLLAEIHKKSGNAVLGLPYALASLSFCQSYNLDLLKASATITLAELWLSLGSKHAKRALALIHGAFPVILGHGGLELRARAYIVEAKCYLSDPDFSVSENPEVVLDPLTQASDELEVLEYHELAAEAFYLMAIVFDKLGRLDDREEAATSFKAHMLSLQNPQDEDNPLVDLF</sequence>
<dbReference type="Proteomes" id="UP000796880">
    <property type="component" value="Unassembled WGS sequence"/>
</dbReference>
<evidence type="ECO:0000256" key="3">
    <source>
        <dbReference type="ARBA" id="ARBA00022618"/>
    </source>
</evidence>
<evidence type="ECO:0000256" key="8">
    <source>
        <dbReference type="ARBA" id="ARBA00045696"/>
    </source>
</evidence>
<accession>A0A8K0MGK4</accession>
<keyword evidence="6" id="KW-0131">Cell cycle</keyword>
<dbReference type="Pfam" id="PF12862">
    <property type="entry name" value="ANAPC5"/>
    <property type="match status" value="1"/>
</dbReference>
<evidence type="ECO:0000256" key="2">
    <source>
        <dbReference type="ARBA" id="ARBA00016066"/>
    </source>
</evidence>
<proteinExistence type="inferred from homology"/>
<dbReference type="GO" id="GO:0045842">
    <property type="term" value="P:positive regulation of mitotic metaphase/anaphase transition"/>
    <property type="evidence" value="ECO:0007669"/>
    <property type="project" value="TreeGrafter"/>
</dbReference>
<dbReference type="AlphaFoldDB" id="A0A8K0MGK4"/>
<dbReference type="GO" id="GO:0070979">
    <property type="term" value="P:protein K11-linked ubiquitination"/>
    <property type="evidence" value="ECO:0007669"/>
    <property type="project" value="TreeGrafter"/>
</dbReference>
<evidence type="ECO:0000313" key="11">
    <source>
        <dbReference type="Proteomes" id="UP000796880"/>
    </source>
</evidence>
<dbReference type="InterPro" id="IPR011990">
    <property type="entry name" value="TPR-like_helical_dom_sf"/>
</dbReference>
<organism evidence="10 11">
    <name type="scientific">Rhamnella rubrinervis</name>
    <dbReference type="NCBI Taxonomy" id="2594499"/>
    <lineage>
        <taxon>Eukaryota</taxon>
        <taxon>Viridiplantae</taxon>
        <taxon>Streptophyta</taxon>
        <taxon>Embryophyta</taxon>
        <taxon>Tracheophyta</taxon>
        <taxon>Spermatophyta</taxon>
        <taxon>Magnoliopsida</taxon>
        <taxon>eudicotyledons</taxon>
        <taxon>Gunneridae</taxon>
        <taxon>Pentapetalae</taxon>
        <taxon>rosids</taxon>
        <taxon>fabids</taxon>
        <taxon>Rosales</taxon>
        <taxon>Rhamnaceae</taxon>
        <taxon>rhamnoid group</taxon>
        <taxon>Rhamneae</taxon>
        <taxon>Rhamnella</taxon>
    </lineage>
</organism>
<dbReference type="InterPro" id="IPR037679">
    <property type="entry name" value="Apc5"/>
</dbReference>
<dbReference type="PANTHER" id="PTHR12830:SF9">
    <property type="entry name" value="ANAPHASE-PROMOTING COMPLEX SUBUNIT 5"/>
    <property type="match status" value="1"/>
</dbReference>
<reference evidence="10" key="1">
    <citation type="submission" date="2020-03" db="EMBL/GenBank/DDBJ databases">
        <title>A high-quality chromosome-level genome assembly of a woody plant with both climbing and erect habits, Rhamnella rubrinervis.</title>
        <authorList>
            <person name="Lu Z."/>
            <person name="Yang Y."/>
            <person name="Zhu X."/>
            <person name="Sun Y."/>
        </authorList>
    </citation>
    <scope>NUCLEOTIDE SEQUENCE</scope>
    <source>
        <strain evidence="10">BYM</strain>
        <tissue evidence="10">Leaf</tissue>
    </source>
</reference>
<evidence type="ECO:0000256" key="7">
    <source>
        <dbReference type="ARBA" id="ARBA00031069"/>
    </source>
</evidence>
<dbReference type="OrthoDB" id="2504561at2759"/>
<evidence type="ECO:0000256" key="4">
    <source>
        <dbReference type="ARBA" id="ARBA00022776"/>
    </source>
</evidence>
<evidence type="ECO:0000256" key="5">
    <source>
        <dbReference type="ARBA" id="ARBA00022786"/>
    </source>
</evidence>
<dbReference type="GO" id="GO:0031145">
    <property type="term" value="P:anaphase-promoting complex-dependent catabolic process"/>
    <property type="evidence" value="ECO:0007669"/>
    <property type="project" value="TreeGrafter"/>
</dbReference>
<gene>
    <name evidence="10" type="ORF">FNV43_RR14705</name>
</gene>
<dbReference type="UniPathway" id="UPA00143"/>
<name>A0A8K0MGK4_9ROSA</name>
<dbReference type="InterPro" id="IPR026000">
    <property type="entry name" value="Apc5_dom"/>
</dbReference>